<dbReference type="CDD" id="cd01948">
    <property type="entry name" value="EAL"/>
    <property type="match status" value="1"/>
</dbReference>
<reference evidence="12 13" key="1">
    <citation type="submission" date="2021-03" db="EMBL/GenBank/DDBJ databases">
        <title>Lysobacter sp. nov. isolated from soil of gangwondo yeongwol, south Korea.</title>
        <authorList>
            <person name="Kim K.R."/>
            <person name="Kim K.H."/>
            <person name="Jeon C.O."/>
        </authorList>
    </citation>
    <scope>NUCLEOTIDE SEQUENCE [LARGE SCALE GENOMIC DNA]</scope>
    <source>
        <strain evidence="12 13">R19</strain>
    </source>
</reference>
<organism evidence="12 13">
    <name type="scientific">Agrilutibacter solisilvae</name>
    <dbReference type="NCBI Taxonomy" id="2763317"/>
    <lineage>
        <taxon>Bacteria</taxon>
        <taxon>Pseudomonadati</taxon>
        <taxon>Pseudomonadota</taxon>
        <taxon>Gammaproteobacteria</taxon>
        <taxon>Lysobacterales</taxon>
        <taxon>Lysobacteraceae</taxon>
        <taxon>Agrilutibacter</taxon>
    </lineage>
</organism>
<feature type="domain" description="EAL" evidence="11">
    <location>
        <begin position="198"/>
        <end position="450"/>
    </location>
</feature>
<evidence type="ECO:0000256" key="8">
    <source>
        <dbReference type="ARBA" id="ARBA00023136"/>
    </source>
</evidence>
<dbReference type="GO" id="GO:0071111">
    <property type="term" value="F:cyclic-guanylate-specific phosphodiesterase activity"/>
    <property type="evidence" value="ECO:0007669"/>
    <property type="project" value="UniProtKB-EC"/>
</dbReference>
<evidence type="ECO:0000256" key="5">
    <source>
        <dbReference type="ARBA" id="ARBA00022692"/>
    </source>
</evidence>
<dbReference type="InterPro" id="IPR035919">
    <property type="entry name" value="EAL_sf"/>
</dbReference>
<dbReference type="InterPro" id="IPR001633">
    <property type="entry name" value="EAL_dom"/>
</dbReference>
<dbReference type="AlphaFoldDB" id="A0A974XZJ7"/>
<dbReference type="Gene3D" id="3.20.20.450">
    <property type="entry name" value="EAL domain"/>
    <property type="match status" value="1"/>
</dbReference>
<evidence type="ECO:0000256" key="7">
    <source>
        <dbReference type="ARBA" id="ARBA00022989"/>
    </source>
</evidence>
<keyword evidence="6" id="KW-0378">Hydrolase</keyword>
<evidence type="ECO:0000256" key="2">
    <source>
        <dbReference type="ARBA" id="ARBA00012282"/>
    </source>
</evidence>
<dbReference type="EC" id="3.1.4.52" evidence="2"/>
<evidence type="ECO:0000256" key="3">
    <source>
        <dbReference type="ARBA" id="ARBA00022475"/>
    </source>
</evidence>
<dbReference type="Pfam" id="PF00563">
    <property type="entry name" value="EAL"/>
    <property type="match status" value="1"/>
</dbReference>
<name>A0A974XZJ7_9GAMM</name>
<keyword evidence="3" id="KW-1003">Cell membrane</keyword>
<sequence length="470" mass="51535">MEARCGPVERQRLQRSDVIHSYVQLVGVLEDGRIVCSSAGQTPARIGPPDLVTSNGYDQWLNLRLPFAAEERFIGIGNGKFIAVVHKALPVDTTIPRHVSLAIISLAGQRVLSSRRHFERRWMPRREELKPGGHRTVLIGDRLIAQVRSDTMDLAAVAALDEADYQQELASATWLLAPIGMGGGFLLAWLLWRVAATQMSLPAAIRSGLRRREFFPLFQPIVRLADQRVVGAEALIRWRRSDGQLVAPDRFIGAAEGAGLIGLVTAEMFRMVEKTLAVLARHQDTPYLSLNLSPGDFHSDDTEQRLHTLLARSGASASQVVLEITERGFADIGHARVVVNRLRGQGFRVSIDDFGTGYSSLSDLVRLDVDTIKIDKAFVDSIDAVAATNHIAAHIVEMAHGMSLGMVAEGIERGSQVQVLRSWGVEYGQGYFFAQPMSGDDFLALVHAQTPRAAACERAPSVLGELRDEA</sequence>
<keyword evidence="13" id="KW-1185">Reference proteome</keyword>
<gene>
    <name evidence="12" type="ORF">I8J32_001675</name>
</gene>
<evidence type="ECO:0000256" key="4">
    <source>
        <dbReference type="ARBA" id="ARBA00022636"/>
    </source>
</evidence>
<evidence type="ECO:0000313" key="13">
    <source>
        <dbReference type="Proteomes" id="UP000639274"/>
    </source>
</evidence>
<evidence type="ECO:0000259" key="11">
    <source>
        <dbReference type="PROSITE" id="PS50883"/>
    </source>
</evidence>
<dbReference type="RefSeq" id="WP_200614403.1">
    <property type="nucleotide sequence ID" value="NZ_CP071518.1"/>
</dbReference>
<dbReference type="KEGG" id="lsf:I8J32_001675"/>
<dbReference type="InterPro" id="IPR050706">
    <property type="entry name" value="Cyclic-di-GMP_PDE-like"/>
</dbReference>
<dbReference type="EMBL" id="CP071518">
    <property type="protein sequence ID" value="QSX78677.1"/>
    <property type="molecule type" value="Genomic_DNA"/>
</dbReference>
<dbReference type="PANTHER" id="PTHR33121:SF81">
    <property type="entry name" value="CYCLIC DI-GMP PHOSPHODIESTERASE PDEB-RELATED"/>
    <property type="match status" value="1"/>
</dbReference>
<dbReference type="PROSITE" id="PS50883">
    <property type="entry name" value="EAL"/>
    <property type="match status" value="1"/>
</dbReference>
<accession>A0A974XZJ7</accession>
<feature type="transmembrane region" description="Helical" evidence="10">
    <location>
        <begin position="172"/>
        <end position="192"/>
    </location>
</feature>
<evidence type="ECO:0000256" key="10">
    <source>
        <dbReference type="SAM" id="Phobius"/>
    </source>
</evidence>
<dbReference type="PANTHER" id="PTHR33121">
    <property type="entry name" value="CYCLIC DI-GMP PHOSPHODIESTERASE PDEF"/>
    <property type="match status" value="1"/>
</dbReference>
<dbReference type="GO" id="GO:0005886">
    <property type="term" value="C:plasma membrane"/>
    <property type="evidence" value="ECO:0007669"/>
    <property type="project" value="UniProtKB-SubCell"/>
</dbReference>
<proteinExistence type="predicted"/>
<comment type="subcellular location">
    <subcellularLocation>
        <location evidence="1">Cell membrane</location>
        <topology evidence="1">Multi-pass membrane protein</topology>
    </subcellularLocation>
</comment>
<dbReference type="Pfam" id="PF12792">
    <property type="entry name" value="CSS-motif"/>
    <property type="match status" value="1"/>
</dbReference>
<keyword evidence="4" id="KW-0973">c-di-GMP</keyword>
<dbReference type="SUPFAM" id="SSF141868">
    <property type="entry name" value="EAL domain-like"/>
    <property type="match status" value="1"/>
</dbReference>
<keyword evidence="8 10" id="KW-0472">Membrane</keyword>
<dbReference type="SMART" id="SM00052">
    <property type="entry name" value="EAL"/>
    <property type="match status" value="1"/>
</dbReference>
<dbReference type="Proteomes" id="UP000639274">
    <property type="component" value="Chromosome"/>
</dbReference>
<keyword evidence="7 10" id="KW-1133">Transmembrane helix</keyword>
<comment type="catalytic activity">
    <reaction evidence="9">
        <text>3',3'-c-di-GMP + H2O = 5'-phosphoguanylyl(3'-&gt;5')guanosine + H(+)</text>
        <dbReference type="Rhea" id="RHEA:24902"/>
        <dbReference type="ChEBI" id="CHEBI:15377"/>
        <dbReference type="ChEBI" id="CHEBI:15378"/>
        <dbReference type="ChEBI" id="CHEBI:58754"/>
        <dbReference type="ChEBI" id="CHEBI:58805"/>
        <dbReference type="EC" id="3.1.4.52"/>
    </reaction>
</comment>
<keyword evidence="5 10" id="KW-0812">Transmembrane</keyword>
<dbReference type="InterPro" id="IPR024744">
    <property type="entry name" value="CSS-motif_dom"/>
</dbReference>
<evidence type="ECO:0000256" key="1">
    <source>
        <dbReference type="ARBA" id="ARBA00004651"/>
    </source>
</evidence>
<evidence type="ECO:0000256" key="6">
    <source>
        <dbReference type="ARBA" id="ARBA00022801"/>
    </source>
</evidence>
<evidence type="ECO:0000313" key="12">
    <source>
        <dbReference type="EMBL" id="QSX78677.1"/>
    </source>
</evidence>
<protein>
    <recommendedName>
        <fullName evidence="2">cyclic-guanylate-specific phosphodiesterase</fullName>
        <ecNumber evidence="2">3.1.4.52</ecNumber>
    </recommendedName>
</protein>
<evidence type="ECO:0000256" key="9">
    <source>
        <dbReference type="ARBA" id="ARBA00034290"/>
    </source>
</evidence>